<keyword evidence="16" id="KW-0460">Magnesium</keyword>
<proteinExistence type="inferred from homology"/>
<feature type="transmembrane region" description="Helical" evidence="17">
    <location>
        <begin position="520"/>
        <end position="539"/>
    </location>
</feature>
<dbReference type="CDD" id="cd01879">
    <property type="entry name" value="FeoB"/>
    <property type="match status" value="1"/>
</dbReference>
<keyword evidence="16" id="KW-0479">Metal-binding</keyword>
<evidence type="ECO:0000256" key="7">
    <source>
        <dbReference type="ARBA" id="ARBA00022692"/>
    </source>
</evidence>
<evidence type="ECO:0000256" key="11">
    <source>
        <dbReference type="ARBA" id="ARBA00023065"/>
    </source>
</evidence>
<dbReference type="GO" id="GO:0046872">
    <property type="term" value="F:metal ion binding"/>
    <property type="evidence" value="ECO:0007669"/>
    <property type="project" value="UniProtKB-KW"/>
</dbReference>
<feature type="binding site" evidence="16">
    <location>
        <position position="30"/>
    </location>
    <ligand>
        <name>Mg(2+)</name>
        <dbReference type="ChEBI" id="CHEBI:18420"/>
        <label>2</label>
    </ligand>
</feature>
<feature type="transmembrane region" description="Helical" evidence="17">
    <location>
        <begin position="623"/>
        <end position="642"/>
    </location>
</feature>
<dbReference type="PATRIC" id="fig|1588748.3.peg.618"/>
<evidence type="ECO:0000313" key="20">
    <source>
        <dbReference type="Proteomes" id="UP000070160"/>
    </source>
</evidence>
<dbReference type="PANTHER" id="PTHR43185">
    <property type="entry name" value="FERROUS IRON TRANSPORT PROTEIN B"/>
    <property type="match status" value="1"/>
</dbReference>
<dbReference type="PANTHER" id="PTHR43185:SF1">
    <property type="entry name" value="FE(2+) TRANSPORTER FEOB"/>
    <property type="match status" value="1"/>
</dbReference>
<evidence type="ECO:0000256" key="8">
    <source>
        <dbReference type="ARBA" id="ARBA00022741"/>
    </source>
</evidence>
<keyword evidence="9 17" id="KW-1133">Transmembrane helix</keyword>
<organism evidence="19 20">
    <name type="scientific">Megasphaera hutchinsoni</name>
    <dbReference type="NCBI Taxonomy" id="1588748"/>
    <lineage>
        <taxon>Bacteria</taxon>
        <taxon>Bacillati</taxon>
        <taxon>Bacillota</taxon>
        <taxon>Negativicutes</taxon>
        <taxon>Veillonellales</taxon>
        <taxon>Veillonellaceae</taxon>
        <taxon>Megasphaera</taxon>
    </lineage>
</organism>
<feature type="binding site" evidence="16">
    <location>
        <position position="31"/>
    </location>
    <ligand>
        <name>Mg(2+)</name>
        <dbReference type="ChEBI" id="CHEBI:18420"/>
        <label>2</label>
    </ligand>
</feature>
<dbReference type="InterPro" id="IPR030389">
    <property type="entry name" value="G_FEOB_dom"/>
</dbReference>
<evidence type="ECO:0000256" key="4">
    <source>
        <dbReference type="ARBA" id="ARBA00022475"/>
    </source>
</evidence>
<dbReference type="InterPro" id="IPR003373">
    <property type="entry name" value="Fe2_transport_prot-B"/>
</dbReference>
<sequence length="733" mass="80438">MNKGEEIMTIRIALAGNPNTGKTTLFNALTGSVQHVGNWPGVTVEKKEAALRYDKSVIIEDLPGIYSLSPYTTEEIVTRTYIVNERPDAILNIVDASNLERNLYLTTQLVEVGVPVLLALNMMDIVKRNGDKIDMEKLGEELGCTVVPISALKGEGIKEAALKAVELAKAKKPHVSRHTYNDQLEKCLDEIGALIKDKADQDGIRWYTTKAFERDAQILKALDLDADTQAKVESIIKDCEEREDDDSEGIVTNARYEYISGLIEHCYEKKNKTGLTVSDRIDQIVTNRILALPIFVFIIFIVYYLSISTIGTAGTDWINDNLFGDIVPSILDPFLTSIGLSEWLHALIMDGIVAGVGAVIGFLPQMLVLFICLAILEDCGYMARIAFILDRIFRKFGLSGKSFIPVLVSTGCGIPGIMASRTIESDNDRRLTVLTATFMPCGAKLPIIALITGALFPDSTWIAPSAYFLGILSIVISGIILKKTSLFAGDPTPFVIELPAYHIPSPLNVLHVMLDRGLAFVKKAGTVILLATVIVWFLSSFDWHLCMVDDIGNSILATIGRVIGHIFVPVGFGDWKATVASITGLMAKENLVGTFGILYGFADVDADDSVAIWQTLHSQYTPLAGYSLMVFNLLCVPCMAAVGALRREMMSAKYTLFAVTYQCVFAYAMCLMIYRIGLWITTGAFTISTVVAIIVALVFLYLIFVKKAAKPKQQDQFEVIEAVESAVQGNKNK</sequence>
<feature type="transmembrane region" description="Helical" evidence="17">
    <location>
        <begin position="461"/>
        <end position="481"/>
    </location>
</feature>
<dbReference type="Pfam" id="PF17910">
    <property type="entry name" value="FeoB_Cyto"/>
    <property type="match status" value="1"/>
</dbReference>
<keyword evidence="12 15" id="KW-0342">GTP-binding</keyword>
<evidence type="ECO:0000256" key="17">
    <source>
        <dbReference type="RuleBase" id="RU362098"/>
    </source>
</evidence>
<dbReference type="Proteomes" id="UP000070160">
    <property type="component" value="Unassembled WGS sequence"/>
</dbReference>
<comment type="function">
    <text evidence="1 17">Probable transporter of a GTP-driven Fe(2+) uptake system.</text>
</comment>
<dbReference type="InterPro" id="IPR027417">
    <property type="entry name" value="P-loop_NTPase"/>
</dbReference>
<evidence type="ECO:0000256" key="5">
    <source>
        <dbReference type="ARBA" id="ARBA00022496"/>
    </source>
</evidence>
<feature type="transmembrane region" description="Helical" evidence="17">
    <location>
        <begin position="680"/>
        <end position="704"/>
    </location>
</feature>
<feature type="transmembrane region" description="Helical" evidence="17">
    <location>
        <begin position="396"/>
        <end position="419"/>
    </location>
</feature>
<feature type="binding site" evidence="15">
    <location>
        <begin position="61"/>
        <end position="64"/>
    </location>
    <ligand>
        <name>GTP</name>
        <dbReference type="ChEBI" id="CHEBI:37565"/>
        <label>1</label>
    </ligand>
</feature>
<dbReference type="EMBL" id="LSDT01000025">
    <property type="protein sequence ID" value="KXB91916.1"/>
    <property type="molecule type" value="Genomic_DNA"/>
</dbReference>
<feature type="binding site" evidence="15">
    <location>
        <begin position="16"/>
        <end position="23"/>
    </location>
    <ligand>
        <name>GTP</name>
        <dbReference type="ChEBI" id="CHEBI:37565"/>
        <label>1</label>
    </ligand>
</feature>
<dbReference type="InterPro" id="IPR050860">
    <property type="entry name" value="FeoB_GTPase"/>
</dbReference>
<keyword evidence="20" id="KW-1185">Reference proteome</keyword>
<feature type="transmembrane region" description="Helical" evidence="17">
    <location>
        <begin position="289"/>
        <end position="306"/>
    </location>
</feature>
<feature type="domain" description="FeoB-type G" evidence="18">
    <location>
        <begin position="9"/>
        <end position="170"/>
    </location>
</feature>
<dbReference type="InterPro" id="IPR011642">
    <property type="entry name" value="Gate_dom"/>
</dbReference>
<dbReference type="InterPro" id="IPR041069">
    <property type="entry name" value="FeoB_Cyto"/>
</dbReference>
<evidence type="ECO:0000256" key="15">
    <source>
        <dbReference type="PIRSR" id="PIRSR603373-1"/>
    </source>
</evidence>
<dbReference type="Gene3D" id="1.10.287.1770">
    <property type="match status" value="1"/>
</dbReference>
<gene>
    <name evidence="19" type="ORF">HMPREF3182_00655</name>
</gene>
<dbReference type="Pfam" id="PF07664">
    <property type="entry name" value="FeoB_C"/>
    <property type="match status" value="1"/>
</dbReference>
<keyword evidence="13 17" id="KW-0472">Membrane</keyword>
<evidence type="ECO:0000256" key="13">
    <source>
        <dbReference type="ARBA" id="ARBA00023136"/>
    </source>
</evidence>
<accession>A0A134CI60</accession>
<feature type="binding site" evidence="15">
    <location>
        <begin position="41"/>
        <end position="45"/>
    </location>
    <ligand>
        <name>GTP</name>
        <dbReference type="ChEBI" id="CHEBI:37565"/>
        <label>1</label>
    </ligand>
</feature>
<comment type="caution">
    <text evidence="19">The sequence shown here is derived from an EMBL/GenBank/DDBJ whole genome shotgun (WGS) entry which is preliminary data.</text>
</comment>
<dbReference type="GO" id="GO:0005525">
    <property type="term" value="F:GTP binding"/>
    <property type="evidence" value="ECO:0007669"/>
    <property type="project" value="UniProtKB-KW"/>
</dbReference>
<evidence type="ECO:0000256" key="3">
    <source>
        <dbReference type="ARBA" id="ARBA00022448"/>
    </source>
</evidence>
<dbReference type="Gene3D" id="3.40.50.300">
    <property type="entry name" value="P-loop containing nucleotide triphosphate hydrolases"/>
    <property type="match status" value="1"/>
</dbReference>
<dbReference type="InterPro" id="IPR005225">
    <property type="entry name" value="Small_GTP-bd"/>
</dbReference>
<name>A0A134CI60_9FIRM</name>
<evidence type="ECO:0000256" key="6">
    <source>
        <dbReference type="ARBA" id="ARBA00022519"/>
    </source>
</evidence>
<dbReference type="NCBIfam" id="TIGR00437">
    <property type="entry name" value="feoB"/>
    <property type="match status" value="1"/>
</dbReference>
<comment type="similarity">
    <text evidence="17">Belongs to the TRAFAC class TrmE-Era-EngA-EngB-Septin-like GTPase superfamily. FeoB GTPase (TC 9.A.8) family.</text>
</comment>
<dbReference type="SUPFAM" id="SSF52540">
    <property type="entry name" value="P-loop containing nucleoside triphosphate hydrolases"/>
    <property type="match status" value="1"/>
</dbReference>
<evidence type="ECO:0000256" key="14">
    <source>
        <dbReference type="NCBIfam" id="TIGR00437"/>
    </source>
</evidence>
<evidence type="ECO:0000256" key="16">
    <source>
        <dbReference type="PIRSR" id="PIRSR603373-2"/>
    </source>
</evidence>
<dbReference type="GO" id="GO:0005886">
    <property type="term" value="C:plasma membrane"/>
    <property type="evidence" value="ECO:0007669"/>
    <property type="project" value="UniProtKB-SubCell"/>
</dbReference>
<dbReference type="STRING" id="1588748.HMPREF3182_00655"/>
<evidence type="ECO:0000256" key="9">
    <source>
        <dbReference type="ARBA" id="ARBA00022989"/>
    </source>
</evidence>
<keyword evidence="5 17" id="KW-0410">Iron transport</keyword>
<protein>
    <recommendedName>
        <fullName evidence="14 17">Ferrous iron transport protein B</fullName>
    </recommendedName>
</protein>
<evidence type="ECO:0000259" key="18">
    <source>
        <dbReference type="PROSITE" id="PS51711"/>
    </source>
</evidence>
<feature type="transmembrane region" description="Helical" evidence="17">
    <location>
        <begin position="431"/>
        <end position="455"/>
    </location>
</feature>
<keyword evidence="10 17" id="KW-0408">Iron</keyword>
<keyword evidence="3 17" id="KW-0813">Transport</keyword>
<dbReference type="AlphaFoldDB" id="A0A134CI60"/>
<dbReference type="Pfam" id="PF02421">
    <property type="entry name" value="FeoB_N"/>
    <property type="match status" value="1"/>
</dbReference>
<evidence type="ECO:0000256" key="2">
    <source>
        <dbReference type="ARBA" id="ARBA00004429"/>
    </source>
</evidence>
<dbReference type="NCBIfam" id="TIGR00231">
    <property type="entry name" value="small_GTP"/>
    <property type="match status" value="1"/>
</dbReference>
<feature type="transmembrane region" description="Helical" evidence="17">
    <location>
        <begin position="654"/>
        <end position="674"/>
    </location>
</feature>
<dbReference type="PROSITE" id="PS51711">
    <property type="entry name" value="G_FEOB"/>
    <property type="match status" value="1"/>
</dbReference>
<keyword evidence="11" id="KW-0406">Ion transport</keyword>
<reference evidence="20" key="1">
    <citation type="submission" date="2016-01" db="EMBL/GenBank/DDBJ databases">
        <authorList>
            <person name="Mitreva M."/>
            <person name="Pepin K.H."/>
            <person name="Mihindukulasuriya K.A."/>
            <person name="Fulton R."/>
            <person name="Fronick C."/>
            <person name="O'Laughlin M."/>
            <person name="Miner T."/>
            <person name="Herter B."/>
            <person name="Rosa B.A."/>
            <person name="Cordes M."/>
            <person name="Tomlinson C."/>
            <person name="Wollam A."/>
            <person name="Palsikar V.B."/>
            <person name="Mardis E.R."/>
            <person name="Wilson R.K."/>
        </authorList>
    </citation>
    <scope>NUCLEOTIDE SEQUENCE [LARGE SCALE GENOMIC DNA]</scope>
    <source>
        <strain evidence="20">KA00182</strain>
    </source>
</reference>
<keyword evidence="7 17" id="KW-0812">Transmembrane</keyword>
<feature type="binding site" evidence="16">
    <location>
        <position position="27"/>
    </location>
    <ligand>
        <name>Mg(2+)</name>
        <dbReference type="ChEBI" id="CHEBI:18420"/>
        <label>2</label>
    </ligand>
</feature>
<comment type="subcellular location">
    <subcellularLocation>
        <location evidence="2">Cell inner membrane</location>
        <topology evidence="2">Multi-pass membrane protein</topology>
    </subcellularLocation>
    <subcellularLocation>
        <location evidence="17">Cell membrane</location>
        <topology evidence="17">Multi-pass membrane protein</topology>
    </subcellularLocation>
</comment>
<keyword evidence="8 15" id="KW-0547">Nucleotide-binding</keyword>
<evidence type="ECO:0000313" key="19">
    <source>
        <dbReference type="EMBL" id="KXB91916.1"/>
    </source>
</evidence>
<dbReference type="FunFam" id="3.40.50.300:FF:000426">
    <property type="entry name" value="Ferrous iron transport protein B"/>
    <property type="match status" value="1"/>
</dbReference>
<evidence type="ECO:0000256" key="12">
    <source>
        <dbReference type="ARBA" id="ARBA00023134"/>
    </source>
</evidence>
<keyword evidence="6" id="KW-0997">Cell inner membrane</keyword>
<dbReference type="InterPro" id="IPR011640">
    <property type="entry name" value="Fe2_transport_prot_B_C"/>
</dbReference>
<evidence type="ECO:0000256" key="10">
    <source>
        <dbReference type="ARBA" id="ARBA00023004"/>
    </source>
</evidence>
<feature type="binding site" evidence="15">
    <location>
        <begin position="121"/>
        <end position="124"/>
    </location>
    <ligand>
        <name>GTP</name>
        <dbReference type="ChEBI" id="CHEBI:37565"/>
        <label>1</label>
    </ligand>
</feature>
<dbReference type="GO" id="GO:0015093">
    <property type="term" value="F:ferrous iron transmembrane transporter activity"/>
    <property type="evidence" value="ECO:0007669"/>
    <property type="project" value="UniProtKB-UniRule"/>
</dbReference>
<evidence type="ECO:0000256" key="1">
    <source>
        <dbReference type="ARBA" id="ARBA00003926"/>
    </source>
</evidence>
<feature type="binding site" evidence="16">
    <location>
        <position position="28"/>
    </location>
    <ligand>
        <name>Mg(2+)</name>
        <dbReference type="ChEBI" id="CHEBI:18420"/>
        <label>2</label>
    </ligand>
</feature>
<keyword evidence="4" id="KW-1003">Cell membrane</keyword>
<feature type="transmembrane region" description="Helical" evidence="17">
    <location>
        <begin position="351"/>
        <end position="376"/>
    </location>
</feature>
<dbReference type="Pfam" id="PF07670">
    <property type="entry name" value="Gate"/>
    <property type="match status" value="2"/>
</dbReference>